<evidence type="ECO:0000256" key="1">
    <source>
        <dbReference type="SAM" id="Phobius"/>
    </source>
</evidence>
<evidence type="ECO:0000313" key="3">
    <source>
        <dbReference type="Proteomes" id="UP000593576"/>
    </source>
</evidence>
<keyword evidence="1" id="KW-0812">Transmembrane</keyword>
<comment type="caution">
    <text evidence="2">The sequence shown here is derived from an EMBL/GenBank/DDBJ whole genome shotgun (WGS) entry which is preliminary data.</text>
</comment>
<protein>
    <submittedName>
        <fullName evidence="2">Uncharacterized protein</fullName>
    </submittedName>
</protein>
<keyword evidence="1" id="KW-1133">Transmembrane helix</keyword>
<evidence type="ECO:0000313" key="2">
    <source>
        <dbReference type="EMBL" id="MBA0853142.1"/>
    </source>
</evidence>
<dbReference type="EMBL" id="JABFAF010000004">
    <property type="protein sequence ID" value="MBA0853142.1"/>
    <property type="molecule type" value="Genomic_DNA"/>
</dbReference>
<feature type="transmembrane region" description="Helical" evidence="1">
    <location>
        <begin position="35"/>
        <end position="65"/>
    </location>
</feature>
<dbReference type="OrthoDB" id="989646at2759"/>
<reference evidence="2 3" key="1">
    <citation type="journal article" date="2019" name="Genome Biol. Evol.">
        <title>Insights into the evolution of the New World diploid cottons (Gossypium, subgenus Houzingenia) based on genome sequencing.</title>
        <authorList>
            <person name="Grover C.E."/>
            <person name="Arick M.A. 2nd"/>
            <person name="Thrash A."/>
            <person name="Conover J.L."/>
            <person name="Sanders W.S."/>
            <person name="Peterson D.G."/>
            <person name="Frelichowski J.E."/>
            <person name="Scheffler J.A."/>
            <person name="Scheffler B.E."/>
            <person name="Wendel J.F."/>
        </authorList>
    </citation>
    <scope>NUCLEOTIDE SEQUENCE [LARGE SCALE GENOMIC DNA]</scope>
    <source>
        <strain evidence="2">1</strain>
        <tissue evidence="2">Leaf</tissue>
    </source>
</reference>
<feature type="non-terminal residue" evidence="2">
    <location>
        <position position="107"/>
    </location>
</feature>
<gene>
    <name evidence="2" type="ORF">Goshw_013890</name>
</gene>
<organism evidence="2 3">
    <name type="scientific">Gossypium schwendimanii</name>
    <name type="common">Cotton</name>
    <dbReference type="NCBI Taxonomy" id="34291"/>
    <lineage>
        <taxon>Eukaryota</taxon>
        <taxon>Viridiplantae</taxon>
        <taxon>Streptophyta</taxon>
        <taxon>Embryophyta</taxon>
        <taxon>Tracheophyta</taxon>
        <taxon>Spermatophyta</taxon>
        <taxon>Magnoliopsida</taxon>
        <taxon>eudicotyledons</taxon>
        <taxon>Gunneridae</taxon>
        <taxon>Pentapetalae</taxon>
        <taxon>rosids</taxon>
        <taxon>malvids</taxon>
        <taxon>Malvales</taxon>
        <taxon>Malvaceae</taxon>
        <taxon>Malvoideae</taxon>
        <taxon>Gossypium</taxon>
    </lineage>
</organism>
<dbReference type="Proteomes" id="UP000593576">
    <property type="component" value="Unassembled WGS sequence"/>
</dbReference>
<sequence length="107" mass="13173">MTVRVHQQYPHNHRVQRFNRPHLHHSPFRLCQVRIISLICILTLICFLFPVLYQVGIHGLVHLFFRLLRLNRRYVGHHRQDDRTRHLRGAYLITNPHRLIRFKHLHR</sequence>
<keyword evidence="1" id="KW-0472">Membrane</keyword>
<name>A0A7J9L302_GOSSC</name>
<dbReference type="AlphaFoldDB" id="A0A7J9L302"/>
<keyword evidence="3" id="KW-1185">Reference proteome</keyword>
<accession>A0A7J9L302</accession>
<proteinExistence type="predicted"/>